<dbReference type="EMBL" id="BLXT01006265">
    <property type="protein sequence ID" value="GFO30825.1"/>
    <property type="molecule type" value="Genomic_DNA"/>
</dbReference>
<organism evidence="2 3">
    <name type="scientific">Plakobranchus ocellatus</name>
    <dbReference type="NCBI Taxonomy" id="259542"/>
    <lineage>
        <taxon>Eukaryota</taxon>
        <taxon>Metazoa</taxon>
        <taxon>Spiralia</taxon>
        <taxon>Lophotrochozoa</taxon>
        <taxon>Mollusca</taxon>
        <taxon>Gastropoda</taxon>
        <taxon>Heterobranchia</taxon>
        <taxon>Euthyneura</taxon>
        <taxon>Panpulmonata</taxon>
        <taxon>Sacoglossa</taxon>
        <taxon>Placobranchoidea</taxon>
        <taxon>Plakobranchidae</taxon>
        <taxon>Plakobranchus</taxon>
    </lineage>
</organism>
<feature type="region of interest" description="Disordered" evidence="1">
    <location>
        <begin position="60"/>
        <end position="112"/>
    </location>
</feature>
<accession>A0AAV4CH16</accession>
<sequence>MVVEGQYREIQRVIYGMGELVLVNEYKKFGVPRDIWFTKDNKQRARHMKRYALCIKESLSQSTNSQKVAVEPKHKGKKPGQRKRKRAEKTASFPLAKKPRQTTDLDSSDEFA</sequence>
<keyword evidence="3" id="KW-1185">Reference proteome</keyword>
<protein>
    <submittedName>
        <fullName evidence="2">Uncharacterized protein</fullName>
    </submittedName>
</protein>
<feature type="compositionally biased region" description="Basic residues" evidence="1">
    <location>
        <begin position="74"/>
        <end position="87"/>
    </location>
</feature>
<reference evidence="2 3" key="1">
    <citation type="journal article" date="2021" name="Elife">
        <title>Chloroplast acquisition without the gene transfer in kleptoplastic sea slugs, Plakobranchus ocellatus.</title>
        <authorList>
            <person name="Maeda T."/>
            <person name="Takahashi S."/>
            <person name="Yoshida T."/>
            <person name="Shimamura S."/>
            <person name="Takaki Y."/>
            <person name="Nagai Y."/>
            <person name="Toyoda A."/>
            <person name="Suzuki Y."/>
            <person name="Arimoto A."/>
            <person name="Ishii H."/>
            <person name="Satoh N."/>
            <person name="Nishiyama T."/>
            <person name="Hasebe M."/>
            <person name="Maruyama T."/>
            <person name="Minagawa J."/>
            <person name="Obokata J."/>
            <person name="Shigenobu S."/>
        </authorList>
    </citation>
    <scope>NUCLEOTIDE SEQUENCE [LARGE SCALE GENOMIC DNA]</scope>
</reference>
<evidence type="ECO:0000313" key="2">
    <source>
        <dbReference type="EMBL" id="GFO30825.1"/>
    </source>
</evidence>
<gene>
    <name evidence="2" type="ORF">PoB_005733000</name>
</gene>
<evidence type="ECO:0000256" key="1">
    <source>
        <dbReference type="SAM" id="MobiDB-lite"/>
    </source>
</evidence>
<dbReference type="Proteomes" id="UP000735302">
    <property type="component" value="Unassembled WGS sequence"/>
</dbReference>
<proteinExistence type="predicted"/>
<comment type="caution">
    <text evidence="2">The sequence shown here is derived from an EMBL/GenBank/DDBJ whole genome shotgun (WGS) entry which is preliminary data.</text>
</comment>
<evidence type="ECO:0000313" key="3">
    <source>
        <dbReference type="Proteomes" id="UP000735302"/>
    </source>
</evidence>
<dbReference type="AlphaFoldDB" id="A0AAV4CH16"/>
<name>A0AAV4CH16_9GAST</name>